<dbReference type="RefSeq" id="WP_186946956.1">
    <property type="nucleotide sequence ID" value="NZ_JACOGF010000004.1"/>
</dbReference>
<evidence type="ECO:0000313" key="2">
    <source>
        <dbReference type="EMBL" id="MBC3917709.1"/>
    </source>
</evidence>
<name>A0ABR6ZPI7_9BURK</name>
<organism evidence="2 3">
    <name type="scientific">Undibacterium hunanense</name>
    <dbReference type="NCBI Taxonomy" id="2762292"/>
    <lineage>
        <taxon>Bacteria</taxon>
        <taxon>Pseudomonadati</taxon>
        <taxon>Pseudomonadota</taxon>
        <taxon>Betaproteobacteria</taxon>
        <taxon>Burkholderiales</taxon>
        <taxon>Oxalobacteraceae</taxon>
        <taxon>Undibacterium</taxon>
    </lineage>
</organism>
<keyword evidence="1" id="KW-0732">Signal</keyword>
<feature type="chain" id="PRO_5045169042" description="DUF3108 domain-containing protein" evidence="1">
    <location>
        <begin position="19"/>
        <end position="144"/>
    </location>
</feature>
<feature type="signal peptide" evidence="1">
    <location>
        <begin position="1"/>
        <end position="18"/>
    </location>
</feature>
<keyword evidence="3" id="KW-1185">Reference proteome</keyword>
<sequence>MKYVIALLFSLMTASSFANDMALIAGKYRYEKYAVTMANGNVLSLANIGIKSINMSFNTDSTVLMEATMLNGKIVKEKAVIKEIKIKGNKGYWIARWSDINYDIREDFSFHDDVFEYEAKFQDKSDKDRYGAVERGTLKKMPFF</sequence>
<evidence type="ECO:0000313" key="3">
    <source>
        <dbReference type="Proteomes" id="UP000650424"/>
    </source>
</evidence>
<evidence type="ECO:0008006" key="4">
    <source>
        <dbReference type="Google" id="ProtNLM"/>
    </source>
</evidence>
<gene>
    <name evidence="2" type="ORF">H8L32_09515</name>
</gene>
<protein>
    <recommendedName>
        <fullName evidence="4">DUF3108 domain-containing protein</fullName>
    </recommendedName>
</protein>
<accession>A0ABR6ZPI7</accession>
<comment type="caution">
    <text evidence="2">The sequence shown here is derived from an EMBL/GenBank/DDBJ whole genome shotgun (WGS) entry which is preliminary data.</text>
</comment>
<reference evidence="2 3" key="1">
    <citation type="submission" date="2020-08" db="EMBL/GenBank/DDBJ databases">
        <title>Novel species isolated from subtropical streams in China.</title>
        <authorList>
            <person name="Lu H."/>
        </authorList>
    </citation>
    <scope>NUCLEOTIDE SEQUENCE [LARGE SCALE GENOMIC DNA]</scope>
    <source>
        <strain evidence="2 3">CY18W</strain>
    </source>
</reference>
<dbReference type="Proteomes" id="UP000650424">
    <property type="component" value="Unassembled WGS sequence"/>
</dbReference>
<proteinExistence type="predicted"/>
<dbReference type="EMBL" id="JACOGF010000004">
    <property type="protein sequence ID" value="MBC3917709.1"/>
    <property type="molecule type" value="Genomic_DNA"/>
</dbReference>
<evidence type="ECO:0000256" key="1">
    <source>
        <dbReference type="SAM" id="SignalP"/>
    </source>
</evidence>